<dbReference type="Proteomes" id="UP000502928">
    <property type="component" value="Chromosome"/>
</dbReference>
<evidence type="ECO:0000313" key="2">
    <source>
        <dbReference type="EMBL" id="QII45911.1"/>
    </source>
</evidence>
<dbReference type="RefSeq" id="WP_166249295.1">
    <property type="nucleotide sequence ID" value="NZ_CP049616.1"/>
</dbReference>
<feature type="transmembrane region" description="Helical" evidence="1">
    <location>
        <begin position="12"/>
        <end position="29"/>
    </location>
</feature>
<reference evidence="2 3" key="1">
    <citation type="submission" date="2020-02" db="EMBL/GenBank/DDBJ databases">
        <title>Complete genome of Muricauda sp. 501str8.</title>
        <authorList>
            <person name="Dong B."/>
            <person name="Zhu S."/>
            <person name="Yang J."/>
            <person name="Chen J."/>
        </authorList>
    </citation>
    <scope>NUCLEOTIDE SEQUENCE [LARGE SCALE GENOMIC DNA]</scope>
    <source>
        <strain evidence="2 3">501str8</strain>
    </source>
</reference>
<dbReference type="EMBL" id="CP049616">
    <property type="protein sequence ID" value="QII45911.1"/>
    <property type="molecule type" value="Genomic_DNA"/>
</dbReference>
<accession>A0A6G7J4V8</accession>
<evidence type="ECO:0000256" key="1">
    <source>
        <dbReference type="SAM" id="Phobius"/>
    </source>
</evidence>
<organism evidence="2 3">
    <name type="scientific">Flagellimonas oceani</name>
    <dbReference type="NCBI Taxonomy" id="2698672"/>
    <lineage>
        <taxon>Bacteria</taxon>
        <taxon>Pseudomonadati</taxon>
        <taxon>Bacteroidota</taxon>
        <taxon>Flavobacteriia</taxon>
        <taxon>Flavobacteriales</taxon>
        <taxon>Flavobacteriaceae</taxon>
        <taxon>Flagellimonas</taxon>
    </lineage>
</organism>
<dbReference type="AlphaFoldDB" id="A0A6G7J4V8"/>
<keyword evidence="1" id="KW-0812">Transmembrane</keyword>
<gene>
    <name evidence="2" type="ORF">GVT53_14925</name>
</gene>
<proteinExistence type="predicted"/>
<keyword evidence="3" id="KW-1185">Reference proteome</keyword>
<keyword evidence="1" id="KW-0472">Membrane</keyword>
<evidence type="ECO:0000313" key="3">
    <source>
        <dbReference type="Proteomes" id="UP000502928"/>
    </source>
</evidence>
<dbReference type="KEGG" id="mut:GVT53_14925"/>
<protein>
    <submittedName>
        <fullName evidence="2">Uncharacterized protein</fullName>
    </submittedName>
</protein>
<keyword evidence="1" id="KW-1133">Transmembrane helix</keyword>
<name>A0A6G7J4V8_9FLAO</name>
<sequence length="147" mass="17739">MKKKYALKEYLPVILLFLFLIGFIIYTIIKKGKYEEIYLSEEFDERVIDVFEEKGNTYLFLTNRNDRIKIENSRNYDYEPAFLYDFIKENDRVLKNKCSDTLYIERSSKNYHFLIGSTVYNREGKSKEFIQNSLSERAIMNERNDCN</sequence>